<reference evidence="2" key="1">
    <citation type="submission" date="2020-01" db="EMBL/GenBank/DDBJ databases">
        <title>Development of genomics and gene disruption for Polysphondylium violaceum indicates a role for the polyketide synthase stlB in stalk morphogenesis.</title>
        <authorList>
            <person name="Narita B."/>
            <person name="Kawabe Y."/>
            <person name="Kin K."/>
            <person name="Saito T."/>
            <person name="Gibbs R."/>
            <person name="Kuspa A."/>
            <person name="Muzny D."/>
            <person name="Queller D."/>
            <person name="Richards S."/>
            <person name="Strassman J."/>
            <person name="Sucgang R."/>
            <person name="Worley K."/>
            <person name="Schaap P."/>
        </authorList>
    </citation>
    <scope>NUCLEOTIDE SEQUENCE</scope>
    <source>
        <strain evidence="2">QSvi11</strain>
    </source>
</reference>
<dbReference type="EMBL" id="AJWJ01000225">
    <property type="protein sequence ID" value="KAF2073118.1"/>
    <property type="molecule type" value="Genomic_DNA"/>
</dbReference>
<dbReference type="AlphaFoldDB" id="A0A8J4PSQ1"/>
<protein>
    <submittedName>
        <fullName evidence="2">Uncharacterized protein</fullName>
    </submittedName>
</protein>
<evidence type="ECO:0000313" key="3">
    <source>
        <dbReference type="Proteomes" id="UP000695562"/>
    </source>
</evidence>
<name>A0A8J4PSQ1_9MYCE</name>
<evidence type="ECO:0000256" key="1">
    <source>
        <dbReference type="SAM" id="MobiDB-lite"/>
    </source>
</evidence>
<comment type="caution">
    <text evidence="2">The sequence shown here is derived from an EMBL/GenBank/DDBJ whole genome shotgun (WGS) entry which is preliminary data.</text>
</comment>
<gene>
    <name evidence="2" type="ORF">CYY_005559</name>
</gene>
<keyword evidence="3" id="KW-1185">Reference proteome</keyword>
<sequence>MHLSFPTLSGSVGYSFDLYPFRRIEVSNSIFYFRDIGFPEKCSRLNEPGSISKMNNNERDKVLISSITEERQFQESSSDDNSNSQGQRGTTTTTTVNPSSTLMNQAQAIYLLYLF</sequence>
<organism evidence="2 3">
    <name type="scientific">Polysphondylium violaceum</name>
    <dbReference type="NCBI Taxonomy" id="133409"/>
    <lineage>
        <taxon>Eukaryota</taxon>
        <taxon>Amoebozoa</taxon>
        <taxon>Evosea</taxon>
        <taxon>Eumycetozoa</taxon>
        <taxon>Dictyostelia</taxon>
        <taxon>Dictyosteliales</taxon>
        <taxon>Dictyosteliaceae</taxon>
        <taxon>Polysphondylium</taxon>
    </lineage>
</organism>
<dbReference type="Proteomes" id="UP000695562">
    <property type="component" value="Unassembled WGS sequence"/>
</dbReference>
<feature type="region of interest" description="Disordered" evidence="1">
    <location>
        <begin position="70"/>
        <end position="99"/>
    </location>
</feature>
<proteinExistence type="predicted"/>
<evidence type="ECO:0000313" key="2">
    <source>
        <dbReference type="EMBL" id="KAF2073118.1"/>
    </source>
</evidence>
<accession>A0A8J4PSQ1</accession>
<feature type="compositionally biased region" description="Low complexity" evidence="1">
    <location>
        <begin position="79"/>
        <end position="95"/>
    </location>
</feature>